<evidence type="ECO:0000313" key="2">
    <source>
        <dbReference type="EMBL" id="AKM84807.1"/>
    </source>
</evidence>
<keyword evidence="1" id="KW-1133">Transmembrane helix</keyword>
<organism evidence="2 3">
    <name type="scientific">candidate division Kazan bacterium GW2011_GWA1_50_15</name>
    <dbReference type="NCBI Taxonomy" id="1620412"/>
    <lineage>
        <taxon>Bacteria</taxon>
        <taxon>Bacteria division Kazan-3B-28</taxon>
    </lineage>
</organism>
<accession>A0A0G4BCN5</accession>
<dbReference type="STRING" id="1620412.VE98_C0001G0350"/>
<keyword evidence="1" id="KW-0472">Membrane</keyword>
<proteinExistence type="predicted"/>
<feature type="transmembrane region" description="Helical" evidence="1">
    <location>
        <begin position="77"/>
        <end position="98"/>
    </location>
</feature>
<gene>
    <name evidence="2" type="ORF">VE98_C0001G0350</name>
</gene>
<dbReference type="EMBL" id="CP011216">
    <property type="protein sequence ID" value="AKM84807.1"/>
    <property type="molecule type" value="Genomic_DNA"/>
</dbReference>
<protein>
    <recommendedName>
        <fullName evidence="4">DUF4012 domain-containing protein</fullName>
    </recommendedName>
</protein>
<evidence type="ECO:0000256" key="1">
    <source>
        <dbReference type="SAM" id="Phobius"/>
    </source>
</evidence>
<dbReference type="Proteomes" id="UP000035659">
    <property type="component" value="Chromosome"/>
</dbReference>
<dbReference type="AlphaFoldDB" id="A0A0G4BCN5"/>
<sequence length="685" mass="73495">MLPIRRWRSLNKRLMPKGTKRYYYIKPKTASGVGFREPGLSPAVRTRKVARSTLDMSFGEAAVSAPALSWLWMGLRLAILAVLAIALYVGGGLVSQAAGSVQGQITELAGRGMSKLEAASAAVLAQDVSAARDNFIAAENLFGTAQKQLLGLGQTNLYLSGLGSDTSKVVAGQKLIDSGYNLAQAGRTLVDTLTPTWQYFNGLESANDQPQQLATQIVGLMGKSSQNLDRVLTQVSRANLLLASVNPALVDPAYATALADAQTKTATLQATVMTLATLAKELPGALGFNNPRQYLILNQNNNELRATGGFVGSYMLVEVYKGQLKSVLVDMTQRIDGQNPNTSLPLPAPLTTITSSFGTRDANWYLDFPTSAQTFQKLYEEAGGGTADGIIAIDPEAIKDLLTIFGPTYLAGKDLTLTADNFVTATQAQIELIDKDKANPKEVLNEFAPILLGRLLNANGEEMKRISSALLARLGSKDVMLYMRSPKMQSVMEQLQVAGTVPVDTGGDFLAVVRSNLGGRKSSQVVAEEIHHTANVNLTGDVTVSVELKYTHTGVNVFPDGPNKDYIRIYVPQGSLRISVDGEDYGTEVDQIEEGDKTIFGLWLTTQPGASQTVTVNYRLPHKVTSHYQLDVMKQPGANNTTLVSVLKLSPALGIADEAGTKTKPLFNGELNADLSVGVDIIQVN</sequence>
<keyword evidence="1" id="KW-0812">Transmembrane</keyword>
<dbReference type="InterPro" id="IPR025101">
    <property type="entry name" value="DUF4012"/>
</dbReference>
<dbReference type="KEGG" id="bgw:VE98_C0001G0350"/>
<evidence type="ECO:0000313" key="3">
    <source>
        <dbReference type="Proteomes" id="UP000035659"/>
    </source>
</evidence>
<reference evidence="2 3" key="1">
    <citation type="journal article" date="2015" name="Nature">
        <title>rRNA introns, odd ribosomes, and small enigmatic genomes across a large radiation of phyla.</title>
        <authorList>
            <person name="Brown C.T."/>
            <person name="Hug L.A."/>
            <person name="Thomas B.C."/>
            <person name="Sharon I."/>
            <person name="Castelle C.J."/>
            <person name="Singh A."/>
            <person name="Wilkins M.J."/>
            <person name="Williams K.H."/>
            <person name="Banfield J.F."/>
        </authorList>
    </citation>
    <scope>NUCLEOTIDE SEQUENCE [LARGE SCALE GENOMIC DNA]</scope>
</reference>
<evidence type="ECO:0008006" key="4">
    <source>
        <dbReference type="Google" id="ProtNLM"/>
    </source>
</evidence>
<dbReference type="Pfam" id="PF13196">
    <property type="entry name" value="DUF4012"/>
    <property type="match status" value="1"/>
</dbReference>
<name>A0A0G4BCN5_UNCK3</name>